<dbReference type="EMBL" id="MSKJ01000019">
    <property type="protein sequence ID" value="OLO43935.1"/>
    <property type="molecule type" value="Genomic_DNA"/>
</dbReference>
<dbReference type="InterPro" id="IPR004843">
    <property type="entry name" value="Calcineurin-like_PHP"/>
</dbReference>
<evidence type="ECO:0000313" key="4">
    <source>
        <dbReference type="Proteomes" id="UP000186857"/>
    </source>
</evidence>
<dbReference type="GO" id="GO:0003972">
    <property type="term" value="F:RNA ligase (ATP) activity"/>
    <property type="evidence" value="ECO:0007669"/>
    <property type="project" value="TreeGrafter"/>
</dbReference>
<dbReference type="InterPro" id="IPR027417">
    <property type="entry name" value="P-loop_NTPase"/>
</dbReference>
<evidence type="ECO:0000313" key="3">
    <source>
        <dbReference type="EMBL" id="OLO43935.1"/>
    </source>
</evidence>
<dbReference type="InterPro" id="IPR019039">
    <property type="entry name" value="T4-Rnl1-like_N"/>
</dbReference>
<dbReference type="SUPFAM" id="SSF56300">
    <property type="entry name" value="Metallo-dependent phosphatases"/>
    <property type="match status" value="1"/>
</dbReference>
<feature type="domain" description="Calcineurin-like phosphoesterase" evidence="1">
    <location>
        <begin position="177"/>
        <end position="355"/>
    </location>
</feature>
<name>A0A1Q8V772_9ACTO</name>
<evidence type="ECO:0008006" key="5">
    <source>
        <dbReference type="Google" id="ProtNLM"/>
    </source>
</evidence>
<dbReference type="RefSeq" id="WP_075377122.1">
    <property type="nucleotide sequence ID" value="NZ_MSKJ01000019.1"/>
</dbReference>
<dbReference type="OrthoDB" id="9807890at2"/>
<gene>
    <name evidence="3" type="ORF">BKH29_08940</name>
</gene>
<dbReference type="PANTHER" id="PTHR32004">
    <property type="entry name" value="TRNA LIGASE"/>
    <property type="match status" value="1"/>
</dbReference>
<evidence type="ECO:0000259" key="1">
    <source>
        <dbReference type="Pfam" id="PF00149"/>
    </source>
</evidence>
<dbReference type="SUPFAM" id="SSF52540">
    <property type="entry name" value="P-loop containing nucleoside triphosphate hydrolases"/>
    <property type="match status" value="1"/>
</dbReference>
<protein>
    <recommendedName>
        <fullName evidence="5">Phosphatase</fullName>
    </recommendedName>
</protein>
<reference evidence="3 4" key="1">
    <citation type="submission" date="2016-12" db="EMBL/GenBank/DDBJ databases">
        <title>Genomic Comparison of strains in the 'Actinomyces naeslundii' Group.</title>
        <authorList>
            <person name="Mughal S.R."/>
            <person name="Do T."/>
            <person name="Gilbert S.C."/>
            <person name="Witherden E.A."/>
            <person name="Didelot X."/>
            <person name="Beighton D."/>
        </authorList>
    </citation>
    <scope>NUCLEOTIDE SEQUENCE [LARGE SCALE GENOMIC DNA]</scope>
    <source>
        <strain evidence="3 4">CCUG 33920</strain>
    </source>
</reference>
<feature type="domain" description="T4 RNA ligase 1-like N-terminal" evidence="2">
    <location>
        <begin position="450"/>
        <end position="660"/>
    </location>
</feature>
<organism evidence="3 4">
    <name type="scientific">Actinomyces oris</name>
    <dbReference type="NCBI Taxonomy" id="544580"/>
    <lineage>
        <taxon>Bacteria</taxon>
        <taxon>Bacillati</taxon>
        <taxon>Actinomycetota</taxon>
        <taxon>Actinomycetes</taxon>
        <taxon>Actinomycetales</taxon>
        <taxon>Actinomycetaceae</taxon>
        <taxon>Actinomyces</taxon>
    </lineage>
</organism>
<dbReference type="Pfam" id="PF00149">
    <property type="entry name" value="Metallophos"/>
    <property type="match status" value="1"/>
</dbReference>
<dbReference type="PANTHER" id="PTHR32004:SF1">
    <property type="entry name" value="TRNA LIGASE"/>
    <property type="match status" value="1"/>
</dbReference>
<evidence type="ECO:0000259" key="2">
    <source>
        <dbReference type="Pfam" id="PF09511"/>
    </source>
</evidence>
<proteinExistence type="predicted"/>
<dbReference type="Gene3D" id="3.40.50.300">
    <property type="entry name" value="P-loop containing nucleotide triphosphate hydrolases"/>
    <property type="match status" value="1"/>
</dbReference>
<dbReference type="GO" id="GO:0006388">
    <property type="term" value="P:tRNA splicing, via endonucleolytic cleavage and ligation"/>
    <property type="evidence" value="ECO:0007669"/>
    <property type="project" value="TreeGrafter"/>
</dbReference>
<dbReference type="Pfam" id="PF09511">
    <property type="entry name" value="RNA_lig_T4_1"/>
    <property type="match status" value="1"/>
</dbReference>
<dbReference type="Proteomes" id="UP000186857">
    <property type="component" value="Unassembled WGS sequence"/>
</dbReference>
<dbReference type="AlphaFoldDB" id="A0A1Q8V772"/>
<sequence>MRHLFITRGIPGSGKSAFLQSAGLDPYTLSPDTLRLAYSGPVMNDAGRIVMPYRDDRRVWQQLHELLDMRMARGEFIVVDATHTTSSYFQQYARLARKYRYKLYVIDFADVPLRVCLERNRQRALHKVVDDAVLEKMHARLSTCAIPKRYTVIQPAEVKELIASYRQPINLSQYEHIHHIGDIQGCYTPLREYFEQHPYVEHDYYIFTGDLLDRGTENAEVLQYVCDNFVDRPNVKFIEGNHDGYIWQWLNRQPIRAREFNGRTRAQLERANIDKRVVSRLMKSMQDFLYYTWNDKQVFVSHAGMSNLPESPLLLASQQYIRGVGRYEQVGAIDDAFVAHTPDDVYQVHGHRNAQNYPAQYNQRCFNLEGKVEFGGTLRVAQLAEEGWSVVEVSNQSAEGILHPENAPLIHGLRANKLIGERSLPGNISSFHFKPKVFYGKKWTTQTVRARGLFMNTLTNEIVIRAYDKFFNIGERRETEFAALKDQLVFPVRAWVKENGYLGLVGYDATLGDLVFASKTTTESEFAEWFRHLFLQSYGKHVDVIRQYLAEHNVCLVCEVMLPTEDPHIIEYVQDRIVLLDIVHRHAEFAAVDQVERERFAAMLGMETKRLAATLQTWEEFAAWYEQVQGLDYLYDGVPIEGFVIEDARHWQVKAKLDYYSFWKRMRGVLDGLKEGRRPKRAAAYPYPEYAARVIAYMQGIPTDVLAQMSIIDVRHRWQREQEKAV</sequence>
<dbReference type="Pfam" id="PF13671">
    <property type="entry name" value="AAA_33"/>
    <property type="match status" value="1"/>
</dbReference>
<accession>A0A1Q8V772</accession>
<dbReference type="Gene3D" id="3.60.21.10">
    <property type="match status" value="1"/>
</dbReference>
<dbReference type="InterPro" id="IPR029052">
    <property type="entry name" value="Metallo-depent_PP-like"/>
</dbReference>
<dbReference type="GO" id="GO:0016787">
    <property type="term" value="F:hydrolase activity"/>
    <property type="evidence" value="ECO:0007669"/>
    <property type="project" value="InterPro"/>
</dbReference>
<comment type="caution">
    <text evidence="3">The sequence shown here is derived from an EMBL/GenBank/DDBJ whole genome shotgun (WGS) entry which is preliminary data.</text>
</comment>